<evidence type="ECO:0000256" key="1">
    <source>
        <dbReference type="SAM" id="SignalP"/>
    </source>
</evidence>
<keyword evidence="3" id="KW-1185">Reference proteome</keyword>
<dbReference type="AlphaFoldDB" id="A0AA35LKV1"/>
<evidence type="ECO:0000313" key="2">
    <source>
        <dbReference type="EMBL" id="CAI5797973.1"/>
    </source>
</evidence>
<organism evidence="2 3">
    <name type="scientific">Podarcis lilfordi</name>
    <name type="common">Lilford's wall lizard</name>
    <dbReference type="NCBI Taxonomy" id="74358"/>
    <lineage>
        <taxon>Eukaryota</taxon>
        <taxon>Metazoa</taxon>
        <taxon>Chordata</taxon>
        <taxon>Craniata</taxon>
        <taxon>Vertebrata</taxon>
        <taxon>Euteleostomi</taxon>
        <taxon>Lepidosauria</taxon>
        <taxon>Squamata</taxon>
        <taxon>Bifurcata</taxon>
        <taxon>Unidentata</taxon>
        <taxon>Episquamata</taxon>
        <taxon>Laterata</taxon>
        <taxon>Lacertibaenia</taxon>
        <taxon>Lacertidae</taxon>
        <taxon>Podarcis</taxon>
    </lineage>
</organism>
<accession>A0AA35LKV1</accession>
<feature type="chain" id="PRO_5041328409" description="Secreted protein" evidence="1">
    <location>
        <begin position="16"/>
        <end position="89"/>
    </location>
</feature>
<feature type="signal peptide" evidence="1">
    <location>
        <begin position="1"/>
        <end position="15"/>
    </location>
</feature>
<evidence type="ECO:0000313" key="3">
    <source>
        <dbReference type="Proteomes" id="UP001178461"/>
    </source>
</evidence>
<evidence type="ECO:0008006" key="4">
    <source>
        <dbReference type="Google" id="ProtNLM"/>
    </source>
</evidence>
<dbReference type="Proteomes" id="UP001178461">
    <property type="component" value="Chromosome 16"/>
</dbReference>
<proteinExistence type="predicted"/>
<sequence>MLLSFFLSLIRKHWGTFTYFASVCFGKHTLHVLWDTLFFPISLGKGSAAAAGPSGRRSAAPAGWSRPEATVFALLPGDSDPLVAVWRLS</sequence>
<reference evidence="2" key="1">
    <citation type="submission" date="2022-12" db="EMBL/GenBank/DDBJ databases">
        <authorList>
            <person name="Alioto T."/>
            <person name="Alioto T."/>
            <person name="Gomez Garrido J."/>
        </authorList>
    </citation>
    <scope>NUCLEOTIDE SEQUENCE</scope>
</reference>
<gene>
    <name evidence="2" type="ORF">PODLI_1B031903</name>
</gene>
<protein>
    <recommendedName>
        <fullName evidence="4">Secreted protein</fullName>
    </recommendedName>
</protein>
<keyword evidence="1" id="KW-0732">Signal</keyword>
<dbReference type="EMBL" id="OX395143">
    <property type="protein sequence ID" value="CAI5797973.1"/>
    <property type="molecule type" value="Genomic_DNA"/>
</dbReference>
<name>A0AA35LKV1_9SAUR</name>